<feature type="signal peptide" evidence="1">
    <location>
        <begin position="1"/>
        <end position="21"/>
    </location>
</feature>
<organism evidence="3 4">
    <name type="scientific">Caulobacter henricii</name>
    <dbReference type="NCBI Taxonomy" id="69395"/>
    <lineage>
        <taxon>Bacteria</taxon>
        <taxon>Pseudomonadati</taxon>
        <taxon>Pseudomonadota</taxon>
        <taxon>Alphaproteobacteria</taxon>
        <taxon>Caulobacterales</taxon>
        <taxon>Caulobacteraceae</taxon>
        <taxon>Caulobacter</taxon>
    </lineage>
</organism>
<evidence type="ECO:0000313" key="3">
    <source>
        <dbReference type="EMBL" id="ALL14846.1"/>
    </source>
</evidence>
<proteinExistence type="predicted"/>
<feature type="chain" id="PRO_5006052726" description="Pyrroloquinoline quinone-dependent pyranose dehydrogenase beta-propeller domain-containing protein" evidence="1">
    <location>
        <begin position="22"/>
        <end position="441"/>
    </location>
</feature>
<dbReference type="KEGG" id="chq:AQ619_16560"/>
<dbReference type="STRING" id="69395.AQ619_16560"/>
<dbReference type="Pfam" id="PF22807">
    <property type="entry name" value="TrAA12"/>
    <property type="match status" value="1"/>
</dbReference>
<dbReference type="Gene3D" id="2.120.10.30">
    <property type="entry name" value="TolB, C-terminal domain"/>
    <property type="match status" value="1"/>
</dbReference>
<reference evidence="3 4" key="1">
    <citation type="submission" date="2015-10" db="EMBL/GenBank/DDBJ databases">
        <title>Conservation of the essential genome among Caulobacter and Brevundimonas species.</title>
        <authorList>
            <person name="Scott D."/>
            <person name="Ely B."/>
        </authorList>
    </citation>
    <scope>NUCLEOTIDE SEQUENCE [LARGE SCALE GENOMIC DNA]</scope>
    <source>
        <strain evidence="3 4">CB4</strain>
    </source>
</reference>
<dbReference type="InterPro" id="IPR011041">
    <property type="entry name" value="Quinoprot_gluc/sorb_DH_b-prop"/>
</dbReference>
<dbReference type="AlphaFoldDB" id="A0A0P0P378"/>
<keyword evidence="4" id="KW-1185">Reference proteome</keyword>
<dbReference type="InterPro" id="IPR011042">
    <property type="entry name" value="6-blade_b-propeller_TolB-like"/>
</dbReference>
<dbReference type="OrthoDB" id="9770043at2"/>
<sequence>MKRLTAALVLLVMLVAAPVMAAPYVLSPGQTCDGWPRLPIEMAPGMCAGLVVAPPPGTSGLSKRVLRMPRTLVQLPGGDWIVTDLGGWDPAKGSVWRLRAEAGRPAVLTPLLKGLTMPHGLAIGPDGLVYVGEMSRIIRMNPGAPLPATTVEVVVAGLPDNRLHDNRHPLSNFIFDANGDLLVNVGAPSDSCLVEGKPDGTPRCLQSEGTEALAGVRRYRYLSQGRWAETYTMVARGLRNSLALARTPAGTLLQAENSYDFDPAADRPFEELNVLVEGRHYGWPYCYDMVKSTPGWVGATNFRCRSADHTRPALLLPPHAAPLGMLVYQGGLLPQLQGRLLVSYHGYRATGARIVAFALDARGMPVATARARYPAYGADGLVWKPHPGPAAEPLILTPGWQAVADKRPMGAPVGLAVAADGAVWVADDRNGTVVRVSVDRP</sequence>
<dbReference type="SUPFAM" id="SSF50952">
    <property type="entry name" value="Soluble quinoprotein glucose dehydrogenase"/>
    <property type="match status" value="1"/>
</dbReference>
<feature type="domain" description="Pyrroloquinoline quinone-dependent pyranose dehydrogenase beta-propeller" evidence="2">
    <location>
        <begin position="116"/>
        <end position="436"/>
    </location>
</feature>
<dbReference type="RefSeq" id="WP_062150220.1">
    <property type="nucleotide sequence ID" value="NZ_CP013002.1"/>
</dbReference>
<dbReference type="PANTHER" id="PTHR19328">
    <property type="entry name" value="HEDGEHOG-INTERACTING PROTEIN"/>
    <property type="match status" value="1"/>
</dbReference>
<dbReference type="EMBL" id="CP013002">
    <property type="protein sequence ID" value="ALL14846.1"/>
    <property type="molecule type" value="Genomic_DNA"/>
</dbReference>
<dbReference type="Proteomes" id="UP000056905">
    <property type="component" value="Chromosome"/>
</dbReference>
<keyword evidence="1" id="KW-0732">Signal</keyword>
<dbReference type="PANTHER" id="PTHR19328:SF53">
    <property type="entry name" value="MEMBRANE PROTEIN"/>
    <property type="match status" value="1"/>
</dbReference>
<evidence type="ECO:0000313" key="4">
    <source>
        <dbReference type="Proteomes" id="UP000056905"/>
    </source>
</evidence>
<evidence type="ECO:0000259" key="2">
    <source>
        <dbReference type="Pfam" id="PF22807"/>
    </source>
</evidence>
<accession>A0A0P0P378</accession>
<evidence type="ECO:0000256" key="1">
    <source>
        <dbReference type="SAM" id="SignalP"/>
    </source>
</evidence>
<gene>
    <name evidence="3" type="ORF">AQ619_16560</name>
</gene>
<protein>
    <recommendedName>
        <fullName evidence="2">Pyrroloquinoline quinone-dependent pyranose dehydrogenase beta-propeller domain-containing protein</fullName>
    </recommendedName>
</protein>
<name>A0A0P0P378_9CAUL</name>
<dbReference type="InterPro" id="IPR054539">
    <property type="entry name" value="Beta-prop_PDH"/>
</dbReference>